<sequence>MSRPSETSKPSSASSQPASKSASRRLPGVIRAAVGWWTAAALVCGAFAVASFLNSDIAGTTSPVGFIGLGLLLSVLTIILGIGAWRLWRGQLQGRIMLTTFGIIGGLPLLFRGPRLMPIAIALLVGVVLLYLPASIRFFKPQVDEARAQRKAARKAEKAARKR</sequence>
<keyword evidence="5" id="KW-1185">Reference proteome</keyword>
<feature type="transmembrane region" description="Helical" evidence="2">
    <location>
        <begin position="117"/>
        <end position="139"/>
    </location>
</feature>
<dbReference type="Proteomes" id="UP000183530">
    <property type="component" value="Chromosome"/>
</dbReference>
<evidence type="ECO:0000313" key="4">
    <source>
        <dbReference type="EMBL" id="MBB5513421.1"/>
    </source>
</evidence>
<keyword evidence="2" id="KW-0812">Transmembrane</keyword>
<feature type="transmembrane region" description="Helical" evidence="2">
    <location>
        <begin position="92"/>
        <end position="111"/>
    </location>
</feature>
<reference evidence="4 6" key="2">
    <citation type="submission" date="2020-08" db="EMBL/GenBank/DDBJ databases">
        <title>Sequencing the genomes of 1000 actinobacteria strains.</title>
        <authorList>
            <person name="Klenk H.-P."/>
        </authorList>
    </citation>
    <scope>NUCLEOTIDE SEQUENCE [LARGE SCALE GENOMIC DNA]</scope>
    <source>
        <strain evidence="4 6">DSM 105783</strain>
    </source>
</reference>
<proteinExistence type="predicted"/>
<reference evidence="3 5" key="1">
    <citation type="submission" date="2016-11" db="EMBL/GenBank/DDBJ databases">
        <title>Genome sequencing of Zhihengliuella aestuarii B18 antagonistic to Plasmodiophora brassicae.</title>
        <authorList>
            <person name="Luo Y."/>
        </authorList>
    </citation>
    <scope>NUCLEOTIDE SEQUENCE [LARGE SCALE GENOMIC DNA]</scope>
    <source>
        <strain evidence="3 5">B18</strain>
    </source>
</reference>
<dbReference type="AlphaFoldDB" id="A0A1L2ZQI8"/>
<evidence type="ECO:0000313" key="5">
    <source>
        <dbReference type="Proteomes" id="UP000183530"/>
    </source>
</evidence>
<gene>
    <name evidence="3" type="ORF">BHE16_11180</name>
    <name evidence="4" type="ORF">HD598_002108</name>
</gene>
<keyword evidence="2" id="KW-0472">Membrane</keyword>
<feature type="transmembrane region" description="Helical" evidence="2">
    <location>
        <begin position="65"/>
        <end position="85"/>
    </location>
</feature>
<name>A0A1L2ZQI8_9MICC</name>
<dbReference type="KEGG" id="nae:BHE16_11180"/>
<evidence type="ECO:0000313" key="3">
    <source>
        <dbReference type="EMBL" id="APF41450.1"/>
    </source>
</evidence>
<evidence type="ECO:0000256" key="2">
    <source>
        <dbReference type="SAM" id="Phobius"/>
    </source>
</evidence>
<accession>A0A1L2ZQI8</accession>
<evidence type="ECO:0000313" key="6">
    <source>
        <dbReference type="Proteomes" id="UP000580797"/>
    </source>
</evidence>
<protein>
    <submittedName>
        <fullName evidence="3">Uncharacterized protein</fullName>
    </submittedName>
</protein>
<dbReference type="EMBL" id="JACHDR010000001">
    <property type="protein sequence ID" value="MBB5513421.1"/>
    <property type="molecule type" value="Genomic_DNA"/>
</dbReference>
<dbReference type="Proteomes" id="UP000580797">
    <property type="component" value="Unassembled WGS sequence"/>
</dbReference>
<organism evidence="3 5">
    <name type="scientific">Neomicrococcus aestuarii</name>
    <dbReference type="NCBI Taxonomy" id="556325"/>
    <lineage>
        <taxon>Bacteria</taxon>
        <taxon>Bacillati</taxon>
        <taxon>Actinomycetota</taxon>
        <taxon>Actinomycetes</taxon>
        <taxon>Micrococcales</taxon>
        <taxon>Micrococcaceae</taxon>
        <taxon>Neomicrococcus</taxon>
    </lineage>
</organism>
<keyword evidence="2" id="KW-1133">Transmembrane helix</keyword>
<dbReference type="EMBL" id="CP018135">
    <property type="protein sequence ID" value="APF41450.1"/>
    <property type="molecule type" value="Genomic_DNA"/>
</dbReference>
<feature type="region of interest" description="Disordered" evidence="1">
    <location>
        <begin position="1"/>
        <end position="20"/>
    </location>
</feature>
<feature type="transmembrane region" description="Helical" evidence="2">
    <location>
        <begin position="29"/>
        <end position="53"/>
    </location>
</feature>
<dbReference type="RefSeq" id="WP_071894920.1">
    <property type="nucleotide sequence ID" value="NZ_BAAARH010000002.1"/>
</dbReference>
<evidence type="ECO:0000256" key="1">
    <source>
        <dbReference type="SAM" id="MobiDB-lite"/>
    </source>
</evidence>